<feature type="chain" id="PRO_5039333577" description="DUF4309 domain-containing protein" evidence="1">
    <location>
        <begin position="22"/>
        <end position="385"/>
    </location>
</feature>
<dbReference type="EMBL" id="WBOS01000004">
    <property type="protein sequence ID" value="KAB2336060.1"/>
    <property type="molecule type" value="Genomic_DNA"/>
</dbReference>
<evidence type="ECO:0008006" key="4">
    <source>
        <dbReference type="Google" id="ProtNLM"/>
    </source>
</evidence>
<evidence type="ECO:0000256" key="1">
    <source>
        <dbReference type="SAM" id="SignalP"/>
    </source>
</evidence>
<evidence type="ECO:0000313" key="2">
    <source>
        <dbReference type="EMBL" id="KAB2336060.1"/>
    </source>
</evidence>
<evidence type="ECO:0000313" key="3">
    <source>
        <dbReference type="Proteomes" id="UP000481030"/>
    </source>
</evidence>
<sequence length="385" mass="43927">MKNIFYIISLIILSGTLSACSNETIAANEEEKTNKRTSSSEIMAISETKEIKNTDLLKEKSLYQFEASEGTNEYIVFVYAEDEQSLLREEIGQGGKNPLYKGHYSIYLAEKDSAVAYKQGEVGSGGPFVFNQSSHQAYAINLGKNTIIAILESGEHGNSKPFLYSIKDGELREVYTEGKFAGIFGTEIKNINHKYLQTAHLQENNIWKFITWEFDEETLVLKLKDETELNAEEDNKGEYWYNRWQENSEFYFPFLNLELSSDVVEKAKQGIPLGSPYPIGTNIANIKKSEPNYMEDAFLEEPPYLMYPDITYYYDKITGTVTAVSIPGERVKTTLDKIKELFGKPDQEERDGHGEMKAIYNADKYVVEILSKETGEVEDIYLRKK</sequence>
<feature type="signal peptide" evidence="1">
    <location>
        <begin position="1"/>
        <end position="21"/>
    </location>
</feature>
<organism evidence="2 3">
    <name type="scientific">Cytobacillus depressus</name>
    <dbReference type="NCBI Taxonomy" id="1602942"/>
    <lineage>
        <taxon>Bacteria</taxon>
        <taxon>Bacillati</taxon>
        <taxon>Bacillota</taxon>
        <taxon>Bacilli</taxon>
        <taxon>Bacillales</taxon>
        <taxon>Bacillaceae</taxon>
        <taxon>Cytobacillus</taxon>
    </lineage>
</organism>
<comment type="caution">
    <text evidence="2">The sequence shown here is derived from an EMBL/GenBank/DDBJ whole genome shotgun (WGS) entry which is preliminary data.</text>
</comment>
<dbReference type="PROSITE" id="PS51257">
    <property type="entry name" value="PROKAR_LIPOPROTEIN"/>
    <property type="match status" value="1"/>
</dbReference>
<keyword evidence="1" id="KW-0732">Signal</keyword>
<protein>
    <recommendedName>
        <fullName evidence="4">DUF4309 domain-containing protein</fullName>
    </recommendedName>
</protein>
<dbReference type="AlphaFoldDB" id="A0A6L3V715"/>
<keyword evidence="3" id="KW-1185">Reference proteome</keyword>
<dbReference type="OrthoDB" id="2817982at2"/>
<reference evidence="2 3" key="1">
    <citation type="journal article" date="2016" name="Antonie Van Leeuwenhoek">
        <title>Bacillus depressus sp. nov., isolated from soil of a sunflower field.</title>
        <authorList>
            <person name="Wei X."/>
            <person name="Xin D."/>
            <person name="Xin Y."/>
            <person name="Zhang H."/>
            <person name="Wang T."/>
            <person name="Zhang J."/>
        </authorList>
    </citation>
    <scope>NUCLEOTIDE SEQUENCE [LARGE SCALE GENOMIC DNA]</scope>
    <source>
        <strain evidence="2 3">BZ1</strain>
    </source>
</reference>
<gene>
    <name evidence="2" type="ORF">F7731_11115</name>
</gene>
<name>A0A6L3V715_9BACI</name>
<dbReference type="Proteomes" id="UP000481030">
    <property type="component" value="Unassembled WGS sequence"/>
</dbReference>
<proteinExistence type="predicted"/>
<dbReference type="RefSeq" id="WP_151534862.1">
    <property type="nucleotide sequence ID" value="NZ_WBOS01000004.1"/>
</dbReference>
<accession>A0A6L3V715</accession>